<evidence type="ECO:0000256" key="7">
    <source>
        <dbReference type="ARBA" id="ARBA00023008"/>
    </source>
</evidence>
<dbReference type="RefSeq" id="WP_233745578.1">
    <property type="nucleotide sequence ID" value="NZ_WUUU01000179.1"/>
</dbReference>
<feature type="binding site" evidence="9">
    <location>
        <position position="118"/>
    </location>
    <ligand>
        <name>Cu cation</name>
        <dbReference type="ChEBI" id="CHEBI:23378"/>
    </ligand>
</feature>
<comment type="caution">
    <text evidence="11">The sequence shown here is derived from an EMBL/GenBank/DDBJ whole genome shotgun (WGS) entry which is preliminary data.</text>
</comment>
<keyword evidence="7 9" id="KW-0186">Copper</keyword>
<evidence type="ECO:0000313" key="11">
    <source>
        <dbReference type="EMBL" id="MXR21971.1"/>
    </source>
</evidence>
<feature type="non-terminal residue" evidence="11">
    <location>
        <position position="1"/>
    </location>
</feature>
<feature type="binding site" evidence="9">
    <location>
        <position position="52"/>
    </location>
    <ligand>
        <name>Cu cation</name>
        <dbReference type="ChEBI" id="CHEBI:23378"/>
    </ligand>
</feature>
<dbReference type="GO" id="GO:0042597">
    <property type="term" value="C:periplasmic space"/>
    <property type="evidence" value="ECO:0007669"/>
    <property type="project" value="UniProtKB-SubCell"/>
</dbReference>
<keyword evidence="6" id="KW-0249">Electron transport</keyword>
<organism evidence="11 12">
    <name type="scientific">Halobacterium bonnevillei</name>
    <dbReference type="NCBI Taxonomy" id="2692200"/>
    <lineage>
        <taxon>Archaea</taxon>
        <taxon>Methanobacteriati</taxon>
        <taxon>Methanobacteriota</taxon>
        <taxon>Stenosarchaea group</taxon>
        <taxon>Halobacteria</taxon>
        <taxon>Halobacteriales</taxon>
        <taxon>Halobacteriaceae</taxon>
        <taxon>Halobacterium</taxon>
    </lineage>
</organism>
<dbReference type="PRINTS" id="PR00155">
    <property type="entry name" value="AMICYANIN"/>
</dbReference>
<keyword evidence="5" id="KW-0574">Periplasm</keyword>
<reference evidence="11 12" key="1">
    <citation type="submission" date="2019-12" db="EMBL/GenBank/DDBJ databases">
        <title>Isolation and characterization of three novel carbon monoxide-oxidizing members of Halobacteria from salione crusts and soils.</title>
        <authorList>
            <person name="Myers M.R."/>
            <person name="King G.M."/>
        </authorList>
    </citation>
    <scope>NUCLEOTIDE SEQUENCE [LARGE SCALE GENOMIC DNA]</scope>
    <source>
        <strain evidence="11 12">PCN9</strain>
    </source>
</reference>
<dbReference type="EMBL" id="WUUU01000179">
    <property type="protein sequence ID" value="MXR21971.1"/>
    <property type="molecule type" value="Genomic_DNA"/>
</dbReference>
<dbReference type="Pfam" id="PF00127">
    <property type="entry name" value="Copper-bind"/>
    <property type="match status" value="1"/>
</dbReference>
<keyword evidence="4 9" id="KW-0479">Metal-binding</keyword>
<proteinExistence type="predicted"/>
<evidence type="ECO:0000256" key="1">
    <source>
        <dbReference type="ARBA" id="ARBA00004370"/>
    </source>
</evidence>
<dbReference type="SUPFAM" id="SSF49503">
    <property type="entry name" value="Cupredoxins"/>
    <property type="match status" value="1"/>
</dbReference>
<dbReference type="GO" id="GO:0009055">
    <property type="term" value="F:electron transfer activity"/>
    <property type="evidence" value="ECO:0007669"/>
    <property type="project" value="InterPro"/>
</dbReference>
<evidence type="ECO:0000313" key="12">
    <source>
        <dbReference type="Proteomes" id="UP000471521"/>
    </source>
</evidence>
<gene>
    <name evidence="11" type="ORF">GRX66_15700</name>
</gene>
<name>A0A6B0SQZ2_9EURY</name>
<keyword evidence="3" id="KW-0813">Transport</keyword>
<protein>
    <submittedName>
        <fullName evidence="11">DUF5059 domain-containing protein</fullName>
    </submittedName>
</protein>
<feature type="binding site" evidence="9">
    <location>
        <position position="113"/>
    </location>
    <ligand>
        <name>Cu cation</name>
        <dbReference type="ChEBI" id="CHEBI:23378"/>
    </ligand>
</feature>
<sequence>EPELSGGPNVVSGVPEDADHVVDMTAVDFEPAALTVQVGDTVAWTHAGGEPHTVTAFENELPEGADYWASGEFDSQDAAETGWENGQGAVTEGESYVRTFETTGEHGYYCIPHKSLEMVGTVVVEE</sequence>
<feature type="binding site" evidence="9">
    <location>
        <position position="110"/>
    </location>
    <ligand>
        <name>Cu cation</name>
        <dbReference type="ChEBI" id="CHEBI:23378"/>
    </ligand>
</feature>
<dbReference type="PANTHER" id="PTHR34192:SF10">
    <property type="entry name" value="PLASTOCYANIN MAJOR ISOFORM, CHLOROPLASTIC-RELATED"/>
    <property type="match status" value="1"/>
</dbReference>
<dbReference type="Proteomes" id="UP000471521">
    <property type="component" value="Unassembled WGS sequence"/>
</dbReference>
<keyword evidence="8" id="KW-0472">Membrane</keyword>
<feature type="domain" description="Blue (type 1) copper" evidence="10">
    <location>
        <begin position="22"/>
        <end position="125"/>
    </location>
</feature>
<dbReference type="Gene3D" id="2.60.40.420">
    <property type="entry name" value="Cupredoxins - blue copper proteins"/>
    <property type="match status" value="1"/>
</dbReference>
<comment type="subcellular location">
    <subcellularLocation>
        <location evidence="1">Membrane</location>
    </subcellularLocation>
    <subcellularLocation>
        <location evidence="2">Periplasm</location>
    </subcellularLocation>
</comment>
<dbReference type="InterPro" id="IPR008972">
    <property type="entry name" value="Cupredoxin"/>
</dbReference>
<evidence type="ECO:0000256" key="5">
    <source>
        <dbReference type="ARBA" id="ARBA00022764"/>
    </source>
</evidence>
<dbReference type="InterPro" id="IPR002386">
    <property type="entry name" value="Amicyanin/Pseudoazurin"/>
</dbReference>
<dbReference type="InterPro" id="IPR000923">
    <property type="entry name" value="BlueCu_1"/>
</dbReference>
<dbReference type="GO" id="GO:0005507">
    <property type="term" value="F:copper ion binding"/>
    <property type="evidence" value="ECO:0007669"/>
    <property type="project" value="InterPro"/>
</dbReference>
<evidence type="ECO:0000256" key="3">
    <source>
        <dbReference type="ARBA" id="ARBA00022448"/>
    </source>
</evidence>
<evidence type="ECO:0000259" key="10">
    <source>
        <dbReference type="Pfam" id="PF00127"/>
    </source>
</evidence>
<dbReference type="PANTHER" id="PTHR34192">
    <property type="entry name" value="PLASTOCYANIN MAJOR ISOFORM, CHLOROPLASTIC-RELATED"/>
    <property type="match status" value="1"/>
</dbReference>
<accession>A0A6B0SQZ2</accession>
<comment type="cofactor">
    <cofactor evidence="9">
        <name>Cu cation</name>
        <dbReference type="ChEBI" id="CHEBI:23378"/>
    </cofactor>
    <text evidence="9">Binds 1 copper ion per subunit.</text>
</comment>
<dbReference type="GO" id="GO:0016020">
    <property type="term" value="C:membrane"/>
    <property type="evidence" value="ECO:0007669"/>
    <property type="project" value="UniProtKB-SubCell"/>
</dbReference>
<keyword evidence="12" id="KW-1185">Reference proteome</keyword>
<evidence type="ECO:0000256" key="4">
    <source>
        <dbReference type="ARBA" id="ARBA00022723"/>
    </source>
</evidence>
<evidence type="ECO:0000256" key="8">
    <source>
        <dbReference type="ARBA" id="ARBA00023136"/>
    </source>
</evidence>
<dbReference type="AlphaFoldDB" id="A0A6B0SQZ2"/>
<evidence type="ECO:0000256" key="9">
    <source>
        <dbReference type="PIRSR" id="PIRSR602386-1"/>
    </source>
</evidence>
<evidence type="ECO:0000256" key="6">
    <source>
        <dbReference type="ARBA" id="ARBA00022982"/>
    </source>
</evidence>
<evidence type="ECO:0000256" key="2">
    <source>
        <dbReference type="ARBA" id="ARBA00004418"/>
    </source>
</evidence>